<dbReference type="AlphaFoldDB" id="A0A0V1ATF1"/>
<name>A0A0V1ATF1_TRISP</name>
<evidence type="ECO:0000313" key="2">
    <source>
        <dbReference type="Proteomes" id="UP000054776"/>
    </source>
</evidence>
<dbReference type="InParanoid" id="A0A0V1ATF1"/>
<reference evidence="1 2" key="1">
    <citation type="submission" date="2015-01" db="EMBL/GenBank/DDBJ databases">
        <title>Evolution of Trichinella species and genotypes.</title>
        <authorList>
            <person name="Korhonen P.K."/>
            <person name="Edoardo P."/>
            <person name="Giuseppe L.R."/>
            <person name="Gasser R.B."/>
        </authorList>
    </citation>
    <scope>NUCLEOTIDE SEQUENCE [LARGE SCALE GENOMIC DNA]</scope>
    <source>
        <strain evidence="1">ISS3</strain>
    </source>
</reference>
<gene>
    <name evidence="1" type="ORF">T01_13720</name>
</gene>
<evidence type="ECO:0000313" key="1">
    <source>
        <dbReference type="EMBL" id="KRY28063.1"/>
    </source>
</evidence>
<dbReference type="EMBL" id="JYDH01000221">
    <property type="protein sequence ID" value="KRY28063.1"/>
    <property type="molecule type" value="Genomic_DNA"/>
</dbReference>
<dbReference type="Proteomes" id="UP000054776">
    <property type="component" value="Unassembled WGS sequence"/>
</dbReference>
<comment type="caution">
    <text evidence="1">The sequence shown here is derived from an EMBL/GenBank/DDBJ whole genome shotgun (WGS) entry which is preliminary data.</text>
</comment>
<organism evidence="1 2">
    <name type="scientific">Trichinella spiralis</name>
    <name type="common">Trichina worm</name>
    <dbReference type="NCBI Taxonomy" id="6334"/>
    <lineage>
        <taxon>Eukaryota</taxon>
        <taxon>Metazoa</taxon>
        <taxon>Ecdysozoa</taxon>
        <taxon>Nematoda</taxon>
        <taxon>Enoplea</taxon>
        <taxon>Dorylaimia</taxon>
        <taxon>Trichinellida</taxon>
        <taxon>Trichinellidae</taxon>
        <taxon>Trichinella</taxon>
    </lineage>
</organism>
<accession>A0A0V1ATF1</accession>
<sequence length="178" mass="19474">MLFAFSTSGQANTLCEPFATEAWRATARLSQTGKLPLRIVDLVLLLSDAFPGFQLRPVLKMLQWDSAINPICSRIKRWNAAKSDCNFSSAFTSLSYLSLVASASFSLPAMTYNSASENSAVRGSFPISVRVSMWQSMWSGSLPIVHSPVVILSRSSVNFLTAVYGRSKRSFSLCTATL</sequence>
<protein>
    <submittedName>
        <fullName evidence="1">Uncharacterized protein</fullName>
    </submittedName>
</protein>
<keyword evidence="2" id="KW-1185">Reference proteome</keyword>
<dbReference type="OrthoDB" id="5936195at2759"/>
<proteinExistence type="predicted"/>